<dbReference type="GO" id="GO:0016279">
    <property type="term" value="F:protein-lysine N-methyltransferase activity"/>
    <property type="evidence" value="ECO:0007669"/>
    <property type="project" value="InterPro"/>
</dbReference>
<dbReference type="GO" id="GO:0005634">
    <property type="term" value="C:nucleus"/>
    <property type="evidence" value="ECO:0007669"/>
    <property type="project" value="TreeGrafter"/>
</dbReference>
<proteinExistence type="predicted"/>
<dbReference type="OMA" id="QWISTYI"/>
<dbReference type="STRING" id="1109443.G4TND1"/>
<dbReference type="InterPro" id="IPR050600">
    <property type="entry name" value="SETD3_SETD6_MTase"/>
</dbReference>
<evidence type="ECO:0000313" key="2">
    <source>
        <dbReference type="Proteomes" id="UP000007148"/>
    </source>
</evidence>
<evidence type="ECO:0000313" key="1">
    <source>
        <dbReference type="EMBL" id="CCA72828.1"/>
    </source>
</evidence>
<dbReference type="InParanoid" id="G4TND1"/>
<keyword evidence="2" id="KW-1185">Reference proteome</keyword>
<gene>
    <name evidence="1" type="ORF">PIIN_06764</name>
</gene>
<sequence length="424" mass="47802">MDPEPAEFVALRAWLLENGAYIHPSLRFGKGQYGSSVFASDDIEKDVTAVSCPFGLMITSDYALDVLRRLSHSESNPPLDGREAICCYLVLHSCYLDSSLNIAKEENLSSIFKHGPYISTLPSHVTTPLFFNENEFQLLRGTNLFLATVDRRERWTESWINCKEWVEQNIQEISCDFSLSRFLLAQTWISSRCFPSSLMEDPPSLSSPNASPVLIPLVDAFNHERAKPVSWSIDQPNSKPTCLSLIFHTPSPSGSELYNNYGAKPNDELLLGYGFTIPDNPDDTLLLKLPGSEQRFKIAKGASGESMAVWYEIGRRLQQDFATDGDDLDVMMTELELEIGQILPEMIRNLRSKLPAIVDRDPREPLPGVRTDVYAMIRQYVKGQWEILEDLLEFANKRLEAALRRAEELGIDVSLEPEDDSGDE</sequence>
<evidence type="ECO:0008006" key="3">
    <source>
        <dbReference type="Google" id="ProtNLM"/>
    </source>
</evidence>
<dbReference type="HOGENOM" id="CLU_048453_0_0_1"/>
<dbReference type="CDD" id="cd19180">
    <property type="entry name" value="SET_SpSET10-like"/>
    <property type="match status" value="1"/>
</dbReference>
<dbReference type="Proteomes" id="UP000007148">
    <property type="component" value="Unassembled WGS sequence"/>
</dbReference>
<dbReference type="PANTHER" id="PTHR13271">
    <property type="entry name" value="UNCHARACTERIZED PUTATIVE METHYLTRANSFERASE"/>
    <property type="match status" value="1"/>
</dbReference>
<name>G4TND1_SERID</name>
<dbReference type="SUPFAM" id="SSF82199">
    <property type="entry name" value="SET domain"/>
    <property type="match status" value="1"/>
</dbReference>
<accession>G4TND1</accession>
<dbReference type="FunCoup" id="G4TND1">
    <property type="interactions" value="323"/>
</dbReference>
<reference evidence="1 2" key="1">
    <citation type="journal article" date="2011" name="PLoS Pathog.">
        <title>Endophytic Life Strategies Decoded by Genome and Transcriptome Analyses of the Mutualistic Root Symbiont Piriformospora indica.</title>
        <authorList>
            <person name="Zuccaro A."/>
            <person name="Lahrmann U."/>
            <person name="Guldener U."/>
            <person name="Langen G."/>
            <person name="Pfiffi S."/>
            <person name="Biedenkopf D."/>
            <person name="Wong P."/>
            <person name="Samans B."/>
            <person name="Grimm C."/>
            <person name="Basiewicz M."/>
            <person name="Murat C."/>
            <person name="Martin F."/>
            <person name="Kogel K.H."/>
        </authorList>
    </citation>
    <scope>NUCLEOTIDE SEQUENCE [LARGE SCALE GENOMIC DNA]</scope>
    <source>
        <strain evidence="1 2">DSM 11827</strain>
    </source>
</reference>
<dbReference type="Gene3D" id="3.90.1410.10">
    <property type="entry name" value="set domain protein methyltransferase, domain 1"/>
    <property type="match status" value="1"/>
</dbReference>
<protein>
    <recommendedName>
        <fullName evidence="3">SET domain-containing protein</fullName>
    </recommendedName>
</protein>
<organism evidence="1 2">
    <name type="scientific">Serendipita indica (strain DSM 11827)</name>
    <name type="common">Root endophyte fungus</name>
    <name type="synonym">Piriformospora indica</name>
    <dbReference type="NCBI Taxonomy" id="1109443"/>
    <lineage>
        <taxon>Eukaryota</taxon>
        <taxon>Fungi</taxon>
        <taxon>Dikarya</taxon>
        <taxon>Basidiomycota</taxon>
        <taxon>Agaricomycotina</taxon>
        <taxon>Agaricomycetes</taxon>
        <taxon>Sebacinales</taxon>
        <taxon>Serendipitaceae</taxon>
        <taxon>Serendipita</taxon>
    </lineage>
</organism>
<dbReference type="eggNOG" id="KOG1337">
    <property type="taxonomic scope" value="Eukaryota"/>
</dbReference>
<dbReference type="PANTHER" id="PTHR13271:SF147">
    <property type="entry name" value="PROTEIN-LYSINE N-METHYLTRANSFERASE EFM1-RELATED"/>
    <property type="match status" value="1"/>
</dbReference>
<comment type="caution">
    <text evidence="1">The sequence shown here is derived from an EMBL/GenBank/DDBJ whole genome shotgun (WGS) entry which is preliminary data.</text>
</comment>
<dbReference type="OrthoDB" id="42889at2759"/>
<dbReference type="EMBL" id="CAFZ01000185">
    <property type="protein sequence ID" value="CCA72828.1"/>
    <property type="molecule type" value="Genomic_DNA"/>
</dbReference>
<dbReference type="AlphaFoldDB" id="G4TND1"/>
<dbReference type="InterPro" id="IPR044432">
    <property type="entry name" value="Set10/Efm1_SET"/>
</dbReference>
<dbReference type="InterPro" id="IPR046341">
    <property type="entry name" value="SET_dom_sf"/>
</dbReference>